<evidence type="ECO:0000256" key="4">
    <source>
        <dbReference type="SAM" id="MobiDB-lite"/>
    </source>
</evidence>
<dbReference type="OrthoDB" id="194358at2759"/>
<dbReference type="InterPro" id="IPR036770">
    <property type="entry name" value="Ankyrin_rpt-contain_sf"/>
</dbReference>
<feature type="repeat" description="ANK" evidence="3">
    <location>
        <begin position="1391"/>
        <end position="1423"/>
    </location>
</feature>
<name>A0A3N4HRB9_ASCIM</name>
<dbReference type="InterPro" id="IPR002110">
    <property type="entry name" value="Ankyrin_rpt"/>
</dbReference>
<keyword evidence="1" id="KW-0677">Repeat</keyword>
<keyword evidence="2 3" id="KW-0040">ANK repeat</keyword>
<feature type="compositionally biased region" description="Acidic residues" evidence="4">
    <location>
        <begin position="444"/>
        <end position="496"/>
    </location>
</feature>
<reference evidence="5 6" key="1">
    <citation type="journal article" date="2018" name="Nat. Ecol. Evol.">
        <title>Pezizomycetes genomes reveal the molecular basis of ectomycorrhizal truffle lifestyle.</title>
        <authorList>
            <person name="Murat C."/>
            <person name="Payen T."/>
            <person name="Noel B."/>
            <person name="Kuo A."/>
            <person name="Morin E."/>
            <person name="Chen J."/>
            <person name="Kohler A."/>
            <person name="Krizsan K."/>
            <person name="Balestrini R."/>
            <person name="Da Silva C."/>
            <person name="Montanini B."/>
            <person name="Hainaut M."/>
            <person name="Levati E."/>
            <person name="Barry K.W."/>
            <person name="Belfiori B."/>
            <person name="Cichocki N."/>
            <person name="Clum A."/>
            <person name="Dockter R.B."/>
            <person name="Fauchery L."/>
            <person name="Guy J."/>
            <person name="Iotti M."/>
            <person name="Le Tacon F."/>
            <person name="Lindquist E.A."/>
            <person name="Lipzen A."/>
            <person name="Malagnac F."/>
            <person name="Mello A."/>
            <person name="Molinier V."/>
            <person name="Miyauchi S."/>
            <person name="Poulain J."/>
            <person name="Riccioni C."/>
            <person name="Rubini A."/>
            <person name="Sitrit Y."/>
            <person name="Splivallo R."/>
            <person name="Traeger S."/>
            <person name="Wang M."/>
            <person name="Zifcakova L."/>
            <person name="Wipf D."/>
            <person name="Zambonelli A."/>
            <person name="Paolocci F."/>
            <person name="Nowrousian M."/>
            <person name="Ottonello S."/>
            <person name="Baldrian P."/>
            <person name="Spatafora J.W."/>
            <person name="Henrissat B."/>
            <person name="Nagy L.G."/>
            <person name="Aury J.M."/>
            <person name="Wincker P."/>
            <person name="Grigoriev I.V."/>
            <person name="Bonfante P."/>
            <person name="Martin F.M."/>
        </authorList>
    </citation>
    <scope>NUCLEOTIDE SEQUENCE [LARGE SCALE GENOMIC DNA]</scope>
    <source>
        <strain evidence="5 6">RN42</strain>
    </source>
</reference>
<organism evidence="5 6">
    <name type="scientific">Ascobolus immersus RN42</name>
    <dbReference type="NCBI Taxonomy" id="1160509"/>
    <lineage>
        <taxon>Eukaryota</taxon>
        <taxon>Fungi</taxon>
        <taxon>Dikarya</taxon>
        <taxon>Ascomycota</taxon>
        <taxon>Pezizomycotina</taxon>
        <taxon>Pezizomycetes</taxon>
        <taxon>Pezizales</taxon>
        <taxon>Ascobolaceae</taxon>
        <taxon>Ascobolus</taxon>
    </lineage>
</organism>
<dbReference type="SMART" id="SM00248">
    <property type="entry name" value="ANK"/>
    <property type="match status" value="6"/>
</dbReference>
<accession>A0A3N4HRB9</accession>
<feature type="compositionally biased region" description="Low complexity" evidence="4">
    <location>
        <begin position="611"/>
        <end position="623"/>
    </location>
</feature>
<dbReference type="Gene3D" id="1.25.40.20">
    <property type="entry name" value="Ankyrin repeat-containing domain"/>
    <property type="match status" value="3"/>
</dbReference>
<dbReference type="SUPFAM" id="SSF48403">
    <property type="entry name" value="Ankyrin repeat"/>
    <property type="match status" value="2"/>
</dbReference>
<feature type="compositionally biased region" description="Low complexity" evidence="4">
    <location>
        <begin position="767"/>
        <end position="818"/>
    </location>
</feature>
<dbReference type="InterPro" id="IPR050745">
    <property type="entry name" value="Multifunctional_regulatory"/>
</dbReference>
<feature type="compositionally biased region" description="Acidic residues" evidence="4">
    <location>
        <begin position="658"/>
        <end position="671"/>
    </location>
</feature>
<feature type="repeat" description="ANK" evidence="3">
    <location>
        <begin position="1198"/>
        <end position="1230"/>
    </location>
</feature>
<evidence type="ECO:0008006" key="7">
    <source>
        <dbReference type="Google" id="ProtNLM"/>
    </source>
</evidence>
<feature type="compositionally biased region" description="Basic and acidic residues" evidence="4">
    <location>
        <begin position="497"/>
        <end position="509"/>
    </location>
</feature>
<evidence type="ECO:0000313" key="6">
    <source>
        <dbReference type="Proteomes" id="UP000275078"/>
    </source>
</evidence>
<keyword evidence="6" id="KW-1185">Reference proteome</keyword>
<proteinExistence type="predicted"/>
<protein>
    <recommendedName>
        <fullName evidence="7">Ankyrin</fullName>
    </recommendedName>
</protein>
<feature type="compositionally biased region" description="Polar residues" evidence="4">
    <location>
        <begin position="625"/>
        <end position="638"/>
    </location>
</feature>
<feature type="compositionally biased region" description="Polar residues" evidence="4">
    <location>
        <begin position="833"/>
        <end position="866"/>
    </location>
</feature>
<feature type="compositionally biased region" description="Polar residues" evidence="4">
    <location>
        <begin position="707"/>
        <end position="751"/>
    </location>
</feature>
<evidence type="ECO:0000256" key="1">
    <source>
        <dbReference type="ARBA" id="ARBA00022737"/>
    </source>
</evidence>
<dbReference type="Proteomes" id="UP000275078">
    <property type="component" value="Unassembled WGS sequence"/>
</dbReference>
<evidence type="ECO:0000256" key="2">
    <source>
        <dbReference type="ARBA" id="ARBA00023043"/>
    </source>
</evidence>
<gene>
    <name evidence="5" type="ORF">BJ508DRAFT_10494</name>
</gene>
<dbReference type="PROSITE" id="PS50088">
    <property type="entry name" value="ANK_REPEAT"/>
    <property type="match status" value="2"/>
</dbReference>
<feature type="region of interest" description="Disordered" evidence="4">
    <location>
        <begin position="427"/>
        <end position="867"/>
    </location>
</feature>
<sequence length="1435" mass="159332">MGVRLWEGDGKAVQLAVECGAVECLRYMLEMGADARLVGGWRSGGSRSNSWYPVHHACFMDIRRVLEEYGLKAKPRVFPRPMLNLLAFDFDPEAVRGKRLEMLKLLLPYIAKEDLTKRSHAAFEEFKDFEHQSAVGVAFGTPLDLVLFSGHDHFSGMRSDNLASLHIRFAMATALLEAGALASDEHRGTSNDPADEKFCDKVGNRLFHPGYMNFVIQALDAPPGVRLQADDKLFSEEEVLPLLQLLYDAGADVNYQGPREVLRCQTALQIAIRADCYTVAKWLIDHGAHPHRYRDGCCENLTPLNDIVWIGARPTYCDISKAEEAARKQEEQIDAKLDLLRYIGKSGFDFKEIEVESLFPPSNDQYGGAKARDKLEPWYVRYKQRMVAVLLEFGAKPGGEWVEPPKYEHSKREFRREKRWESKLLENNLDDLAPKPGWEVMTDSSEDEDEDDDETDDDEEEDEDEGGDEDDDGDDDDENEDRAVDEEKEEEEWDSVDSDRGGDSEDDLHSYGYMEGWARPPKRQRNYTGNTGTAAAVDGGLPAIAANSVQVVVAEEDDEEEDEEENESEGEWDDSDRSWDSEDDPDAWGYMKPYVQPPRRSKRVYGGLPQSTTTNAPPTTANSLRHGQTDNAAQSTPRSAVVEIAAEVGDGDDHHDELEDEDEDEDEEGEWDDPHRDWDSEDDPDAWGYMKPYVQPPRRRKRVYKVSNGTTTTVSPPTIGKGSNTQSTASGRQTAVSASSSRAPATVQQPKATALAPERNDNGTYRSKASTSTASAVAATSGSAQSSGKAGSVRTSKAAPKSIPKAPPKSTSKATTKSMNPAPKKKGADDSKQTSISQFFQPTPTSQRGPSEIPSSTKLKGTSSAEKSLRKLSMSELEDVDMEEVSPFFQATTTLTSMALVKYAGPSYAQKIFSRSYGLDYDSSDDSHDDLVDSGARNGYDEPIPAPWDRPFPRPTRHDRQGLWQCSIDMKYGRAKPSNPRGLIPPPDGRDYYTPIPIELHHMIFNRLMDLYNSDVYYAGPDMEALLMTSSTMRHIYLPIICSSIATACANGLFNALNQSRDDAVGLRALMSMVIKTEGIGASGLREILRLLATNQELNKRLDSEPELSDGPKGLRSQPVAFAMYEAVECMAVDAFVTLLDYIGTEDEVWFGDGPEDFEEGSPVFEPGGNIIIEDKWELVKLMYEKKGLKLWEMRDVDDATGLVIAAEMGAIKTVRYMLQMGADTSATDVWGLQALHRACWPAGPGETFLTSLSYLSDGDFMAEGHFKKFGHRNLKVAKLLIRKSVDLNHRGTKVPDKYGRYELGSSSPLDLAMLTLYNPERIYVGEEEAKFRAEVVLRLLKAGAKLSLEGQKLGYMRVVSEWSLPEGRIIQLLEALLKAGADINASYGVSKKTALHVAGRYGHRAVYEWLASHGADSMAQDVQGAVPRLRTPIV</sequence>
<evidence type="ECO:0000256" key="3">
    <source>
        <dbReference type="PROSITE-ProRule" id="PRU00023"/>
    </source>
</evidence>
<dbReference type="PANTHER" id="PTHR24189">
    <property type="entry name" value="MYOTROPHIN"/>
    <property type="match status" value="1"/>
</dbReference>
<dbReference type="EMBL" id="ML119748">
    <property type="protein sequence ID" value="RPA76259.1"/>
    <property type="molecule type" value="Genomic_DNA"/>
</dbReference>
<evidence type="ECO:0000313" key="5">
    <source>
        <dbReference type="EMBL" id="RPA76259.1"/>
    </source>
</evidence>
<dbReference type="STRING" id="1160509.A0A3N4HRB9"/>
<feature type="compositionally biased region" description="Acidic residues" evidence="4">
    <location>
        <begin position="554"/>
        <end position="574"/>
    </location>
</feature>
<dbReference type="PROSITE" id="PS50297">
    <property type="entry name" value="ANK_REP_REGION"/>
    <property type="match status" value="2"/>
</dbReference>